<evidence type="ECO:0000256" key="8">
    <source>
        <dbReference type="ARBA" id="ARBA00023284"/>
    </source>
</evidence>
<keyword evidence="6 13" id="KW-0560">Oxidoreductase</keyword>
<dbReference type="SUPFAM" id="SSF51905">
    <property type="entry name" value="FAD/NAD(P)-binding domain"/>
    <property type="match status" value="1"/>
</dbReference>
<evidence type="ECO:0000313" key="18">
    <source>
        <dbReference type="EnsemblProtists" id="EKX50730"/>
    </source>
</evidence>
<dbReference type="RefSeq" id="XP_005837710.1">
    <property type="nucleotide sequence ID" value="XM_005837653.1"/>
</dbReference>
<dbReference type="EMBL" id="JH992977">
    <property type="protein sequence ID" value="EKX50730.1"/>
    <property type="molecule type" value="Genomic_DNA"/>
</dbReference>
<dbReference type="Pfam" id="PF07992">
    <property type="entry name" value="Pyr_redox_2"/>
    <property type="match status" value="1"/>
</dbReference>
<dbReference type="PANTHER" id="PTHR42737:SF2">
    <property type="entry name" value="GLUTATHIONE REDUCTASE"/>
    <property type="match status" value="1"/>
</dbReference>
<dbReference type="GO" id="GO:0034599">
    <property type="term" value="P:cellular response to oxidative stress"/>
    <property type="evidence" value="ECO:0007669"/>
    <property type="project" value="TreeGrafter"/>
</dbReference>
<evidence type="ECO:0000256" key="9">
    <source>
        <dbReference type="ARBA" id="ARBA00049142"/>
    </source>
</evidence>
<dbReference type="InterPro" id="IPR001100">
    <property type="entry name" value="Pyr_nuc-diS_OxRdtase"/>
</dbReference>
<comment type="function">
    <text evidence="14">Catalyzes the reduction of glutathione disulfide (GSSG) to reduced glutathione (GSH).</text>
</comment>
<dbReference type="KEGG" id="gtt:GUITHDRAFT_66527"/>
<dbReference type="NCBIfam" id="NF004776">
    <property type="entry name" value="PRK06116.1"/>
    <property type="match status" value="1"/>
</dbReference>
<reference evidence="17 19" key="1">
    <citation type="journal article" date="2012" name="Nature">
        <title>Algal genomes reveal evolutionary mosaicism and the fate of nucleomorphs.</title>
        <authorList>
            <consortium name="DOE Joint Genome Institute"/>
            <person name="Curtis B.A."/>
            <person name="Tanifuji G."/>
            <person name="Burki F."/>
            <person name="Gruber A."/>
            <person name="Irimia M."/>
            <person name="Maruyama S."/>
            <person name="Arias M.C."/>
            <person name="Ball S.G."/>
            <person name="Gile G.H."/>
            <person name="Hirakawa Y."/>
            <person name="Hopkins J.F."/>
            <person name="Kuo A."/>
            <person name="Rensing S.A."/>
            <person name="Schmutz J."/>
            <person name="Symeonidi A."/>
            <person name="Elias M."/>
            <person name="Eveleigh R.J."/>
            <person name="Herman E.K."/>
            <person name="Klute M.J."/>
            <person name="Nakayama T."/>
            <person name="Obornik M."/>
            <person name="Reyes-Prieto A."/>
            <person name="Armbrust E.V."/>
            <person name="Aves S.J."/>
            <person name="Beiko R.G."/>
            <person name="Coutinho P."/>
            <person name="Dacks J.B."/>
            <person name="Durnford D.G."/>
            <person name="Fast N.M."/>
            <person name="Green B.R."/>
            <person name="Grisdale C.J."/>
            <person name="Hempel F."/>
            <person name="Henrissat B."/>
            <person name="Hoppner M.P."/>
            <person name="Ishida K."/>
            <person name="Kim E."/>
            <person name="Koreny L."/>
            <person name="Kroth P.G."/>
            <person name="Liu Y."/>
            <person name="Malik S.B."/>
            <person name="Maier U.G."/>
            <person name="McRose D."/>
            <person name="Mock T."/>
            <person name="Neilson J.A."/>
            <person name="Onodera N.T."/>
            <person name="Poole A.M."/>
            <person name="Pritham E.J."/>
            <person name="Richards T.A."/>
            <person name="Rocap G."/>
            <person name="Roy S.W."/>
            <person name="Sarai C."/>
            <person name="Schaack S."/>
            <person name="Shirato S."/>
            <person name="Slamovits C.H."/>
            <person name="Spencer D.F."/>
            <person name="Suzuki S."/>
            <person name="Worden A.Z."/>
            <person name="Zauner S."/>
            <person name="Barry K."/>
            <person name="Bell C."/>
            <person name="Bharti A.K."/>
            <person name="Crow J.A."/>
            <person name="Grimwood J."/>
            <person name="Kramer R."/>
            <person name="Lindquist E."/>
            <person name="Lucas S."/>
            <person name="Salamov A."/>
            <person name="McFadden G.I."/>
            <person name="Lane C.E."/>
            <person name="Keeling P.J."/>
            <person name="Gray M.W."/>
            <person name="Grigoriev I.V."/>
            <person name="Archibald J.M."/>
        </authorList>
    </citation>
    <scope>NUCLEOTIDE SEQUENCE</scope>
    <source>
        <strain evidence="17 19">CCMP2712</strain>
    </source>
</reference>
<feature type="binding site" evidence="11">
    <location>
        <begin position="193"/>
        <end position="200"/>
    </location>
    <ligand>
        <name>NAD(+)</name>
        <dbReference type="ChEBI" id="CHEBI:57540"/>
    </ligand>
</feature>
<evidence type="ECO:0000256" key="7">
    <source>
        <dbReference type="ARBA" id="ARBA00023157"/>
    </source>
</evidence>
<dbReference type="AlphaFoldDB" id="L1JRB5"/>
<keyword evidence="19" id="KW-1185">Reference proteome</keyword>
<dbReference type="eggNOG" id="KOG0405">
    <property type="taxonomic scope" value="Eukaryota"/>
</dbReference>
<comment type="subunit">
    <text evidence="2">Homodimer.</text>
</comment>
<dbReference type="EnsemblProtists" id="EKX50730">
    <property type="protein sequence ID" value="EKX50730"/>
    <property type="gene ID" value="GUITHDRAFT_66527"/>
</dbReference>
<reference evidence="18" key="3">
    <citation type="submission" date="2016-03" db="UniProtKB">
        <authorList>
            <consortium name="EnsemblProtists"/>
        </authorList>
    </citation>
    <scope>IDENTIFICATION</scope>
</reference>
<feature type="disulfide bond" description="Redox-active" evidence="12">
    <location>
        <begin position="62"/>
        <end position="67"/>
    </location>
</feature>
<evidence type="ECO:0000256" key="13">
    <source>
        <dbReference type="RuleBase" id="RU003691"/>
    </source>
</evidence>
<dbReference type="STRING" id="905079.L1JRB5"/>
<evidence type="ECO:0000313" key="19">
    <source>
        <dbReference type="Proteomes" id="UP000011087"/>
    </source>
</evidence>
<evidence type="ECO:0000256" key="14">
    <source>
        <dbReference type="RuleBase" id="RU365040"/>
    </source>
</evidence>
<dbReference type="Pfam" id="PF02852">
    <property type="entry name" value="Pyr_redox_dim"/>
    <property type="match status" value="1"/>
</dbReference>
<keyword evidence="5 14" id="KW-0521">NADP</keyword>
<feature type="active site" description="Proton acceptor" evidence="10">
    <location>
        <position position="454"/>
    </location>
</feature>
<keyword evidence="11" id="KW-0547">Nucleotide-binding</keyword>
<protein>
    <recommendedName>
        <fullName evidence="14">Glutathione reductase</fullName>
        <shortName evidence="14">GRase</shortName>
        <ecNumber evidence="14">1.8.1.7</ecNumber>
    </recommendedName>
</protein>
<feature type="domain" description="FAD/NAD(P)-binding" evidence="16">
    <location>
        <begin position="25"/>
        <end position="336"/>
    </location>
</feature>
<dbReference type="InterPro" id="IPR023753">
    <property type="entry name" value="FAD/NAD-binding_dom"/>
</dbReference>
<comment type="cofactor">
    <cofactor evidence="11">
        <name>FAD</name>
        <dbReference type="ChEBI" id="CHEBI:57692"/>
    </cofactor>
    <text evidence="11">Binds 1 FAD per subunit.</text>
</comment>
<dbReference type="Gene3D" id="3.50.50.60">
    <property type="entry name" value="FAD/NAD(P)-binding domain"/>
    <property type="match status" value="2"/>
</dbReference>
<evidence type="ECO:0000256" key="4">
    <source>
        <dbReference type="ARBA" id="ARBA00022827"/>
    </source>
</evidence>
<sequence length="470" mass="51058">MSLRGGTRSLQGAAEGAKSAHGFDYDYFVIGGGSGGVRSSRIAASHGAKVALVESVRLGGTCVNVGCVPKKLMVYGSHYPHDLEDAKAYGWDMTEPKLNWQRMIENKNKEIARLNGIYERMLKNAGVEVIQGRGTLVDKHTVDVDGKKYTADKILVAVGGWPSLPKIPGIEHAITSNEAFFLKERPQRVIVVGGGYIAIEFAGIFNGYGSQVTQLYRGDLWLRGFDKDVREHLVNEYKEQGVDVRFNSNIAKIEKSGDGLKATLEDGSVLDADVIMYATGRSPRTKDLGCEKVGVELDKNGAIVVNEGFQTSVENIYAVGDVINRIQLTPVALAEGHCLADTLFGGKPRKTDYSDVPTAVFSQPSIGTVGLTEEQAREKYGEVHIYKTSFRAMKHTLTGRQEKTFMKLIVHPETDKVLGVHMVGDAAGEIIQLAGVCMKAGATKADFDNTIGVHPTSAEEFVTLRTRFGA</sequence>
<dbReference type="OMA" id="CFDYVKP"/>
<dbReference type="HOGENOM" id="CLU_016755_2_1_1"/>
<comment type="similarity">
    <text evidence="1 13">Belongs to the class-I pyridine nucleotide-disulfide oxidoreductase family.</text>
</comment>
<dbReference type="FunFam" id="3.30.390.30:FF:000001">
    <property type="entry name" value="Dihydrolipoyl dehydrogenase"/>
    <property type="match status" value="1"/>
</dbReference>
<dbReference type="NCBIfam" id="TIGR01424">
    <property type="entry name" value="gluta_reduc_2"/>
    <property type="match status" value="1"/>
</dbReference>
<dbReference type="GO" id="GO:0005829">
    <property type="term" value="C:cytosol"/>
    <property type="evidence" value="ECO:0007669"/>
    <property type="project" value="TreeGrafter"/>
</dbReference>
<evidence type="ECO:0000313" key="17">
    <source>
        <dbReference type="EMBL" id="EKX50730.1"/>
    </source>
</evidence>
<dbReference type="PIRSF" id="PIRSF000350">
    <property type="entry name" value="Mercury_reductase_MerA"/>
    <property type="match status" value="1"/>
</dbReference>
<evidence type="ECO:0000259" key="15">
    <source>
        <dbReference type="Pfam" id="PF02852"/>
    </source>
</evidence>
<evidence type="ECO:0000259" key="16">
    <source>
        <dbReference type="Pfam" id="PF07992"/>
    </source>
</evidence>
<dbReference type="Proteomes" id="UP000011087">
    <property type="component" value="Unassembled WGS sequence"/>
</dbReference>
<dbReference type="InterPro" id="IPR016156">
    <property type="entry name" value="FAD/NAD-linked_Rdtase_dimer_sf"/>
</dbReference>
<accession>L1JRB5</accession>
<dbReference type="GeneID" id="17307529"/>
<dbReference type="Gene3D" id="3.30.390.30">
    <property type="match status" value="1"/>
</dbReference>
<feature type="binding site" evidence="11">
    <location>
        <position position="134"/>
    </location>
    <ligand>
        <name>FAD</name>
        <dbReference type="ChEBI" id="CHEBI:57692"/>
    </ligand>
</feature>
<dbReference type="PRINTS" id="PR00411">
    <property type="entry name" value="PNDRDTASEI"/>
</dbReference>
<evidence type="ECO:0000256" key="1">
    <source>
        <dbReference type="ARBA" id="ARBA00007532"/>
    </source>
</evidence>
<dbReference type="InterPro" id="IPR004099">
    <property type="entry name" value="Pyr_nucl-diS_OxRdtase_dimer"/>
</dbReference>
<reference evidence="19" key="2">
    <citation type="submission" date="2012-11" db="EMBL/GenBank/DDBJ databases">
        <authorList>
            <person name="Kuo A."/>
            <person name="Curtis B.A."/>
            <person name="Tanifuji G."/>
            <person name="Burki F."/>
            <person name="Gruber A."/>
            <person name="Irimia M."/>
            <person name="Maruyama S."/>
            <person name="Arias M.C."/>
            <person name="Ball S.G."/>
            <person name="Gile G.H."/>
            <person name="Hirakawa Y."/>
            <person name="Hopkins J.F."/>
            <person name="Rensing S.A."/>
            <person name="Schmutz J."/>
            <person name="Symeonidi A."/>
            <person name="Elias M."/>
            <person name="Eveleigh R.J."/>
            <person name="Herman E.K."/>
            <person name="Klute M.J."/>
            <person name="Nakayama T."/>
            <person name="Obornik M."/>
            <person name="Reyes-Prieto A."/>
            <person name="Armbrust E.V."/>
            <person name="Aves S.J."/>
            <person name="Beiko R.G."/>
            <person name="Coutinho P."/>
            <person name="Dacks J.B."/>
            <person name="Durnford D.G."/>
            <person name="Fast N.M."/>
            <person name="Green B.R."/>
            <person name="Grisdale C."/>
            <person name="Hempe F."/>
            <person name="Henrissat B."/>
            <person name="Hoppner M.P."/>
            <person name="Ishida K.-I."/>
            <person name="Kim E."/>
            <person name="Koreny L."/>
            <person name="Kroth P.G."/>
            <person name="Liu Y."/>
            <person name="Malik S.-B."/>
            <person name="Maier U.G."/>
            <person name="McRose D."/>
            <person name="Mock T."/>
            <person name="Neilson J.A."/>
            <person name="Onodera N.T."/>
            <person name="Poole A.M."/>
            <person name="Pritham E.J."/>
            <person name="Richards T.A."/>
            <person name="Rocap G."/>
            <person name="Roy S.W."/>
            <person name="Sarai C."/>
            <person name="Schaack S."/>
            <person name="Shirato S."/>
            <person name="Slamovits C.H."/>
            <person name="Spencer D.F."/>
            <person name="Suzuki S."/>
            <person name="Worden A.Z."/>
            <person name="Zauner S."/>
            <person name="Barry K."/>
            <person name="Bell C."/>
            <person name="Bharti A.K."/>
            <person name="Crow J.A."/>
            <person name="Grimwood J."/>
            <person name="Kramer R."/>
            <person name="Lindquist E."/>
            <person name="Lucas S."/>
            <person name="Salamov A."/>
            <person name="McFadden G.I."/>
            <person name="Lane C.E."/>
            <person name="Keeling P.J."/>
            <person name="Gray M.W."/>
            <person name="Grigoriev I.V."/>
            <person name="Archibald J.M."/>
        </authorList>
    </citation>
    <scope>NUCLEOTIDE SEQUENCE</scope>
    <source>
        <strain evidence="19">CCMP2712</strain>
    </source>
</reference>
<evidence type="ECO:0000256" key="10">
    <source>
        <dbReference type="PIRSR" id="PIRSR000350-2"/>
    </source>
</evidence>
<evidence type="ECO:0000256" key="3">
    <source>
        <dbReference type="ARBA" id="ARBA00022630"/>
    </source>
</evidence>
<proteinExistence type="inferred from homology"/>
<dbReference type="PANTHER" id="PTHR42737">
    <property type="entry name" value="GLUTATHIONE REDUCTASE"/>
    <property type="match status" value="1"/>
</dbReference>
<dbReference type="PRINTS" id="PR00368">
    <property type="entry name" value="FADPNR"/>
</dbReference>
<keyword evidence="8 13" id="KW-0676">Redox-active center</keyword>
<dbReference type="OrthoDB" id="5956163at2759"/>
<dbReference type="GO" id="GO:0045454">
    <property type="term" value="P:cell redox homeostasis"/>
    <property type="evidence" value="ECO:0007669"/>
    <property type="project" value="InterPro"/>
</dbReference>
<comment type="catalytic activity">
    <reaction evidence="9 14">
        <text>2 glutathione + NADP(+) = glutathione disulfide + NADPH + H(+)</text>
        <dbReference type="Rhea" id="RHEA:11740"/>
        <dbReference type="ChEBI" id="CHEBI:15378"/>
        <dbReference type="ChEBI" id="CHEBI:57783"/>
        <dbReference type="ChEBI" id="CHEBI:57925"/>
        <dbReference type="ChEBI" id="CHEBI:58297"/>
        <dbReference type="ChEBI" id="CHEBI:58349"/>
        <dbReference type="EC" id="1.8.1.7"/>
    </reaction>
</comment>
<dbReference type="FunFam" id="3.50.50.60:FF:000051">
    <property type="entry name" value="Glutathione reductase"/>
    <property type="match status" value="1"/>
</dbReference>
<feature type="binding site" evidence="11">
    <location>
        <position position="71"/>
    </location>
    <ligand>
        <name>FAD</name>
        <dbReference type="ChEBI" id="CHEBI:57692"/>
    </ligand>
</feature>
<name>L1JRB5_GUITC</name>
<feature type="domain" description="Pyridine nucleotide-disulphide oxidoreductase dimerisation" evidence="15">
    <location>
        <begin position="356"/>
        <end position="464"/>
    </location>
</feature>
<dbReference type="PaxDb" id="55529-EKX50730"/>
<keyword evidence="3 13" id="KW-0285">Flavoprotein</keyword>
<dbReference type="InterPro" id="IPR036188">
    <property type="entry name" value="FAD/NAD-bd_sf"/>
</dbReference>
<evidence type="ECO:0000256" key="11">
    <source>
        <dbReference type="PIRSR" id="PIRSR000350-3"/>
    </source>
</evidence>
<keyword evidence="4 11" id="KW-0274">FAD</keyword>
<evidence type="ECO:0000256" key="2">
    <source>
        <dbReference type="ARBA" id="ARBA00011738"/>
    </source>
</evidence>
<dbReference type="PROSITE" id="PS00076">
    <property type="entry name" value="PYRIDINE_REDOX_1"/>
    <property type="match status" value="1"/>
</dbReference>
<dbReference type="InterPro" id="IPR012999">
    <property type="entry name" value="Pyr_OxRdtase_I_AS"/>
</dbReference>
<feature type="binding site" evidence="11">
    <location>
        <position position="321"/>
    </location>
    <ligand>
        <name>FAD</name>
        <dbReference type="ChEBI" id="CHEBI:57692"/>
    </ligand>
</feature>
<dbReference type="GO" id="GO:0050660">
    <property type="term" value="F:flavin adenine dinucleotide binding"/>
    <property type="evidence" value="ECO:0007669"/>
    <property type="project" value="InterPro"/>
</dbReference>
<gene>
    <name evidence="17" type="ORF">GUITHDRAFT_66527</name>
</gene>
<evidence type="ECO:0000256" key="12">
    <source>
        <dbReference type="PIRSR" id="PIRSR000350-4"/>
    </source>
</evidence>
<feature type="binding site" evidence="11">
    <location>
        <position position="280"/>
    </location>
    <ligand>
        <name>NAD(+)</name>
        <dbReference type="ChEBI" id="CHEBI:57540"/>
    </ligand>
</feature>
<dbReference type="SUPFAM" id="SSF55424">
    <property type="entry name" value="FAD/NAD-linked reductases, dimerisation (C-terminal) domain"/>
    <property type="match status" value="1"/>
</dbReference>
<dbReference type="GO" id="GO:0005739">
    <property type="term" value="C:mitochondrion"/>
    <property type="evidence" value="ECO:0007669"/>
    <property type="project" value="TreeGrafter"/>
</dbReference>
<keyword evidence="11" id="KW-0520">NAD</keyword>
<dbReference type="GO" id="GO:0050661">
    <property type="term" value="F:NADP binding"/>
    <property type="evidence" value="ECO:0007669"/>
    <property type="project" value="InterPro"/>
</dbReference>
<evidence type="ECO:0000256" key="6">
    <source>
        <dbReference type="ARBA" id="ARBA00023002"/>
    </source>
</evidence>
<organism evidence="17">
    <name type="scientific">Guillardia theta (strain CCMP2712)</name>
    <name type="common">Cryptophyte</name>
    <dbReference type="NCBI Taxonomy" id="905079"/>
    <lineage>
        <taxon>Eukaryota</taxon>
        <taxon>Cryptophyceae</taxon>
        <taxon>Pyrenomonadales</taxon>
        <taxon>Geminigeraceae</taxon>
        <taxon>Guillardia</taxon>
    </lineage>
</organism>
<keyword evidence="7" id="KW-1015">Disulfide bond</keyword>
<dbReference type="EC" id="1.8.1.7" evidence="14"/>
<evidence type="ECO:0000256" key="5">
    <source>
        <dbReference type="ARBA" id="ARBA00022857"/>
    </source>
</evidence>
<dbReference type="InterPro" id="IPR006324">
    <property type="entry name" value="GSHR"/>
</dbReference>
<dbReference type="InterPro" id="IPR046952">
    <property type="entry name" value="GSHR/TRXR-like"/>
</dbReference>
<dbReference type="GO" id="GO:0004362">
    <property type="term" value="F:glutathione-disulfide reductase (NADPH) activity"/>
    <property type="evidence" value="ECO:0007669"/>
    <property type="project" value="UniProtKB-EC"/>
</dbReference>
<dbReference type="GO" id="GO:0006749">
    <property type="term" value="P:glutathione metabolic process"/>
    <property type="evidence" value="ECO:0007669"/>
    <property type="project" value="InterPro"/>
</dbReference>